<evidence type="ECO:0008006" key="4">
    <source>
        <dbReference type="Google" id="ProtNLM"/>
    </source>
</evidence>
<dbReference type="EMBL" id="JQBY01000031">
    <property type="protein sequence ID" value="KRN81368.1"/>
    <property type="molecule type" value="Genomic_DNA"/>
</dbReference>
<evidence type="ECO:0000313" key="3">
    <source>
        <dbReference type="Proteomes" id="UP000051749"/>
    </source>
</evidence>
<protein>
    <recommendedName>
        <fullName evidence="4">DUF4811 domain-containing protein</fullName>
    </recommendedName>
</protein>
<dbReference type="InterPro" id="IPR032083">
    <property type="entry name" value="DUF4811"/>
</dbReference>
<dbReference type="OrthoDB" id="2249491at2"/>
<comment type="caution">
    <text evidence="2">The sequence shown here is derived from an EMBL/GenBank/DDBJ whole genome shotgun (WGS) entry which is preliminary data.</text>
</comment>
<gene>
    <name evidence="2" type="ORF">IV87_GL001414</name>
</gene>
<keyword evidence="1" id="KW-0812">Transmembrane</keyword>
<proteinExistence type="predicted"/>
<dbReference type="Pfam" id="PF16069">
    <property type="entry name" value="DUF4811"/>
    <property type="match status" value="1"/>
</dbReference>
<dbReference type="PATRIC" id="fig|319653.3.peg.1432"/>
<dbReference type="PROSITE" id="PS51257">
    <property type="entry name" value="PROKAR_LIPOPROTEIN"/>
    <property type="match status" value="1"/>
</dbReference>
<reference evidence="2 3" key="1">
    <citation type="journal article" date="2015" name="Genome Announc.">
        <title>Expanding the biotechnology potential of lactobacilli through comparative genomics of 213 strains and associated genera.</title>
        <authorList>
            <person name="Sun Z."/>
            <person name="Harris H.M."/>
            <person name="McCann A."/>
            <person name="Guo C."/>
            <person name="Argimon S."/>
            <person name="Zhang W."/>
            <person name="Yang X."/>
            <person name="Jeffery I.B."/>
            <person name="Cooney J.C."/>
            <person name="Kagawa T.F."/>
            <person name="Liu W."/>
            <person name="Song Y."/>
            <person name="Salvetti E."/>
            <person name="Wrobel A."/>
            <person name="Rasinkangas P."/>
            <person name="Parkhill J."/>
            <person name="Rea M.C."/>
            <person name="O'Sullivan O."/>
            <person name="Ritari J."/>
            <person name="Douillard F.P."/>
            <person name="Paul Ross R."/>
            <person name="Yang R."/>
            <person name="Briner A.E."/>
            <person name="Felis G.E."/>
            <person name="de Vos W.M."/>
            <person name="Barrangou R."/>
            <person name="Klaenhammer T.R."/>
            <person name="Caufield P.W."/>
            <person name="Cui Y."/>
            <person name="Zhang H."/>
            <person name="O'Toole P.W."/>
        </authorList>
    </citation>
    <scope>NUCLEOTIDE SEQUENCE [LARGE SCALE GENOMIC DNA]</scope>
    <source>
        <strain evidence="2 3">DSM 22301</strain>
    </source>
</reference>
<keyword evidence="1" id="KW-1133">Transmembrane helix</keyword>
<name>A0A0R2JWA3_9LACO</name>
<dbReference type="Proteomes" id="UP000051749">
    <property type="component" value="Unassembled WGS sequence"/>
</dbReference>
<organism evidence="2 3">
    <name type="scientific">Pediococcus ethanolidurans</name>
    <dbReference type="NCBI Taxonomy" id="319653"/>
    <lineage>
        <taxon>Bacteria</taxon>
        <taxon>Bacillati</taxon>
        <taxon>Bacillota</taxon>
        <taxon>Bacilli</taxon>
        <taxon>Lactobacillales</taxon>
        <taxon>Lactobacillaceae</taxon>
        <taxon>Pediococcus</taxon>
    </lineage>
</organism>
<evidence type="ECO:0000313" key="2">
    <source>
        <dbReference type="EMBL" id="KRN81368.1"/>
    </source>
</evidence>
<feature type="transmembrane region" description="Helical" evidence="1">
    <location>
        <begin position="6"/>
        <end position="27"/>
    </location>
</feature>
<sequence length="178" mass="20664">MRERGTNMIVIFLFAGALLFACSMIFMKRGTNKIIWITVGLILSIGSVVLITLNYNTYLGMKTVSKTQTFPLTSSIRGKHVLLYQQIGTKDERIYYYATNPLQQKLYKTNPTTDKIKLTHKSNISQLKITRTYRVYRNEEMRLLFSNGVPNHQFVNQHYEFKLMPGWQVQKLNSSPKS</sequence>
<feature type="transmembrane region" description="Helical" evidence="1">
    <location>
        <begin position="34"/>
        <end position="55"/>
    </location>
</feature>
<keyword evidence="1" id="KW-0472">Membrane</keyword>
<accession>A0A0R2JWA3</accession>
<dbReference type="AlphaFoldDB" id="A0A0R2JWA3"/>
<evidence type="ECO:0000256" key="1">
    <source>
        <dbReference type="SAM" id="Phobius"/>
    </source>
</evidence>
<dbReference type="STRING" id="319653.SAMN04487973_1274"/>